<dbReference type="GO" id="GO:0043137">
    <property type="term" value="P:DNA replication, removal of RNA primer"/>
    <property type="evidence" value="ECO:0007669"/>
    <property type="project" value="TreeGrafter"/>
</dbReference>
<evidence type="ECO:0000313" key="14">
    <source>
        <dbReference type="Proteomes" id="UP000009375"/>
    </source>
</evidence>
<proteinExistence type="inferred from homology"/>
<dbReference type="GO" id="GO:0003723">
    <property type="term" value="F:RNA binding"/>
    <property type="evidence" value="ECO:0007669"/>
    <property type="project" value="UniProtKB-UniRule"/>
</dbReference>
<comment type="cofactor">
    <cofactor evidence="2">
        <name>Mg(2+)</name>
        <dbReference type="ChEBI" id="CHEBI:18420"/>
    </cofactor>
</comment>
<evidence type="ECO:0000256" key="6">
    <source>
        <dbReference type="ARBA" id="ARBA00022722"/>
    </source>
</evidence>
<dbReference type="AlphaFoldDB" id="D2EG14"/>
<sequence length="218" mass="24799">MITIGIDEAGRGPVIGPMTIAGIGIGEDLAQKFKLIGVKDSKMLSIKRIYLLEREIIKSSNNFKVIKLSAEEIDNRFENGKNLNYLELDNMAEIANNLAGETVVIDSPSRNTEKIRLYLSKKIKDKKIIAENYADKNHIEVSAASIIAKANREREVEKIKKELGYDFGSGYPSDPKTIQFIKIITENERINQEPYKKFVRKTWNTVKNSNNRTLNFFN</sequence>
<gene>
    <name evidence="13" type="ORF">BJBARM4_0697</name>
</gene>
<evidence type="ECO:0000256" key="7">
    <source>
        <dbReference type="ARBA" id="ARBA00022723"/>
    </source>
</evidence>
<dbReference type="EMBL" id="GG730051">
    <property type="protein sequence ID" value="EEZ92706.1"/>
    <property type="molecule type" value="Genomic_DNA"/>
</dbReference>
<dbReference type="InterPro" id="IPR023160">
    <property type="entry name" value="RNase_HII_hlx-loop-hlx_cap_dom"/>
</dbReference>
<evidence type="ECO:0000256" key="4">
    <source>
        <dbReference type="ARBA" id="ARBA00004496"/>
    </source>
</evidence>
<dbReference type="CDD" id="cd07180">
    <property type="entry name" value="RNase_HII_archaea_like"/>
    <property type="match status" value="1"/>
</dbReference>
<dbReference type="PROSITE" id="PS51975">
    <property type="entry name" value="RNASE_H_2"/>
    <property type="match status" value="1"/>
</dbReference>
<dbReference type="Gene3D" id="3.30.420.10">
    <property type="entry name" value="Ribonuclease H-like superfamily/Ribonuclease H"/>
    <property type="match status" value="1"/>
</dbReference>
<comment type="function">
    <text evidence="3 11">Endonuclease that specifically degrades the RNA of RNA-DNA hybrids.</text>
</comment>
<evidence type="ECO:0000256" key="10">
    <source>
        <dbReference type="PROSITE-ProRule" id="PRU01319"/>
    </source>
</evidence>
<dbReference type="NCBIfam" id="TIGR00729">
    <property type="entry name" value="ribonuclease HII"/>
    <property type="match status" value="1"/>
</dbReference>
<evidence type="ECO:0000256" key="9">
    <source>
        <dbReference type="ARBA" id="ARBA00022801"/>
    </source>
</evidence>
<accession>D2EG14</accession>
<evidence type="ECO:0000256" key="5">
    <source>
        <dbReference type="ARBA" id="ARBA00022490"/>
    </source>
</evidence>
<dbReference type="InterPro" id="IPR004649">
    <property type="entry name" value="RNase_H2_suA"/>
</dbReference>
<dbReference type="Pfam" id="PF01351">
    <property type="entry name" value="RNase_HII"/>
    <property type="match status" value="1"/>
</dbReference>
<keyword evidence="7 10" id="KW-0479">Metal-binding</keyword>
<comment type="subcellular location">
    <subcellularLocation>
        <location evidence="4">Cytoplasm</location>
    </subcellularLocation>
</comment>
<dbReference type="EC" id="3.1.26.4" evidence="11"/>
<keyword evidence="8 10" id="KW-0255">Endonuclease</keyword>
<evidence type="ECO:0000256" key="2">
    <source>
        <dbReference type="ARBA" id="ARBA00001946"/>
    </source>
</evidence>
<evidence type="ECO:0000259" key="12">
    <source>
        <dbReference type="PROSITE" id="PS51975"/>
    </source>
</evidence>
<reference evidence="13 14" key="1">
    <citation type="journal article" date="2010" name="Proc. Natl. Acad. Sci. U.S.A.">
        <title>Enigmatic, ultrasmall, uncultivated Archaea.</title>
        <authorList>
            <person name="Baker B.J."/>
            <person name="Comolli L.R."/>
            <person name="Dick G.J."/>
            <person name="Hauser L.J."/>
            <person name="Hyatt D."/>
            <person name="Dill B.D."/>
            <person name="Land M.L."/>
            <person name="Verberkmoes N.C."/>
            <person name="Hettich R.L."/>
            <person name="Banfield J.F."/>
        </authorList>
    </citation>
    <scope>NUCLEOTIDE SEQUENCE [LARGE SCALE GENOMIC DNA]</scope>
</reference>
<dbReference type="GO" id="GO:0032299">
    <property type="term" value="C:ribonuclease H2 complex"/>
    <property type="evidence" value="ECO:0007669"/>
    <property type="project" value="TreeGrafter"/>
</dbReference>
<organism evidence="13 14">
    <name type="scientific">Candidatus Parvarchaeum acidiphilum ARMAN-4</name>
    <dbReference type="NCBI Taxonomy" id="662760"/>
    <lineage>
        <taxon>Archaea</taxon>
        <taxon>Candidatus Parvarchaeota</taxon>
        <taxon>Candidatus Parvarchaeum</taxon>
    </lineage>
</organism>
<dbReference type="InterPro" id="IPR036397">
    <property type="entry name" value="RNaseH_sf"/>
</dbReference>
<keyword evidence="9 10" id="KW-0378">Hydrolase</keyword>
<feature type="domain" description="RNase H type-2" evidence="12">
    <location>
        <begin position="1"/>
        <end position="215"/>
    </location>
</feature>
<dbReference type="InterPro" id="IPR001352">
    <property type="entry name" value="RNase_HII/HIII"/>
</dbReference>
<comment type="cofactor">
    <cofactor evidence="10">
        <name>Mn(2+)</name>
        <dbReference type="ChEBI" id="CHEBI:29035"/>
    </cofactor>
    <cofactor evidence="10">
        <name>Mg(2+)</name>
        <dbReference type="ChEBI" id="CHEBI:18420"/>
    </cofactor>
    <text evidence="10">Manganese or magnesium. Binds 1 divalent metal ion per monomer in the absence of substrate. May bind a second metal ion after substrate binding.</text>
</comment>
<dbReference type="GO" id="GO:0004523">
    <property type="term" value="F:RNA-DNA hybrid ribonuclease activity"/>
    <property type="evidence" value="ECO:0007669"/>
    <property type="project" value="UniProtKB-UniRule"/>
</dbReference>
<keyword evidence="6 10" id="KW-0540">Nuclease</keyword>
<evidence type="ECO:0000256" key="3">
    <source>
        <dbReference type="ARBA" id="ARBA00004065"/>
    </source>
</evidence>
<keyword evidence="5" id="KW-0963">Cytoplasm</keyword>
<dbReference type="GO" id="GO:0005737">
    <property type="term" value="C:cytoplasm"/>
    <property type="evidence" value="ECO:0007669"/>
    <property type="project" value="UniProtKB-SubCell"/>
</dbReference>
<dbReference type="PANTHER" id="PTHR10954:SF23">
    <property type="entry name" value="RIBONUCLEASE"/>
    <property type="match status" value="1"/>
</dbReference>
<dbReference type="PANTHER" id="PTHR10954">
    <property type="entry name" value="RIBONUCLEASE H2 SUBUNIT A"/>
    <property type="match status" value="1"/>
</dbReference>
<dbReference type="Proteomes" id="UP000009375">
    <property type="component" value="Unassembled WGS sequence"/>
</dbReference>
<evidence type="ECO:0000313" key="13">
    <source>
        <dbReference type="EMBL" id="EEZ92706.1"/>
    </source>
</evidence>
<comment type="similarity">
    <text evidence="11">Belongs to the RNase HII family.</text>
</comment>
<dbReference type="InterPro" id="IPR012337">
    <property type="entry name" value="RNaseH-like_sf"/>
</dbReference>
<dbReference type="GO" id="GO:0046872">
    <property type="term" value="F:metal ion binding"/>
    <property type="evidence" value="ECO:0007669"/>
    <property type="project" value="UniProtKB-KW"/>
</dbReference>
<feature type="binding site" evidence="10">
    <location>
        <position position="7"/>
    </location>
    <ligand>
        <name>a divalent metal cation</name>
        <dbReference type="ChEBI" id="CHEBI:60240"/>
    </ligand>
</feature>
<comment type="catalytic activity">
    <reaction evidence="1 10 11">
        <text>Endonucleolytic cleavage to 5'-phosphomonoester.</text>
        <dbReference type="EC" id="3.1.26.4"/>
    </reaction>
</comment>
<protein>
    <recommendedName>
        <fullName evidence="11">Ribonuclease</fullName>
        <ecNumber evidence="11">3.1.26.4</ecNumber>
    </recommendedName>
</protein>
<feature type="binding site" evidence="10">
    <location>
        <position position="8"/>
    </location>
    <ligand>
        <name>a divalent metal cation</name>
        <dbReference type="ChEBI" id="CHEBI:60240"/>
    </ligand>
</feature>
<evidence type="ECO:0000256" key="1">
    <source>
        <dbReference type="ARBA" id="ARBA00000077"/>
    </source>
</evidence>
<dbReference type="Gene3D" id="1.10.10.460">
    <property type="entry name" value="Ribonuclease hii. Domain 2"/>
    <property type="match status" value="1"/>
</dbReference>
<evidence type="ECO:0000256" key="11">
    <source>
        <dbReference type="RuleBase" id="RU003515"/>
    </source>
</evidence>
<dbReference type="SUPFAM" id="SSF53098">
    <property type="entry name" value="Ribonuclease H-like"/>
    <property type="match status" value="1"/>
</dbReference>
<evidence type="ECO:0000256" key="8">
    <source>
        <dbReference type="ARBA" id="ARBA00022759"/>
    </source>
</evidence>
<name>D2EG14_PARA4</name>
<dbReference type="GO" id="GO:0006298">
    <property type="term" value="P:mismatch repair"/>
    <property type="evidence" value="ECO:0007669"/>
    <property type="project" value="TreeGrafter"/>
</dbReference>
<feature type="binding site" evidence="10">
    <location>
        <position position="106"/>
    </location>
    <ligand>
        <name>a divalent metal cation</name>
        <dbReference type="ChEBI" id="CHEBI:60240"/>
    </ligand>
</feature>
<dbReference type="InterPro" id="IPR024567">
    <property type="entry name" value="RNase_HII/HIII_dom"/>
</dbReference>